<dbReference type="EMBL" id="JAAALK010000284">
    <property type="protein sequence ID" value="KAG8067094.1"/>
    <property type="molecule type" value="Genomic_DNA"/>
</dbReference>
<accession>A0A8J5SKA9</accession>
<protein>
    <submittedName>
        <fullName evidence="3">Uncharacterized protein</fullName>
    </submittedName>
</protein>
<feature type="compositionally biased region" description="Basic and acidic residues" evidence="1">
    <location>
        <begin position="210"/>
        <end position="220"/>
    </location>
</feature>
<evidence type="ECO:0000256" key="1">
    <source>
        <dbReference type="SAM" id="MobiDB-lite"/>
    </source>
</evidence>
<feature type="region of interest" description="Disordered" evidence="1">
    <location>
        <begin position="194"/>
        <end position="220"/>
    </location>
</feature>
<reference evidence="3" key="1">
    <citation type="journal article" date="2021" name="bioRxiv">
        <title>Whole Genome Assembly and Annotation of Northern Wild Rice, Zizania palustris L., Supports a Whole Genome Duplication in the Zizania Genus.</title>
        <authorList>
            <person name="Haas M."/>
            <person name="Kono T."/>
            <person name="Macchietto M."/>
            <person name="Millas R."/>
            <person name="McGilp L."/>
            <person name="Shao M."/>
            <person name="Duquette J."/>
            <person name="Hirsch C.N."/>
            <person name="Kimball J."/>
        </authorList>
    </citation>
    <scope>NUCLEOTIDE SEQUENCE</scope>
    <source>
        <tissue evidence="3">Fresh leaf tissue</tissue>
    </source>
</reference>
<name>A0A8J5SKA9_ZIZPA</name>
<feature type="transmembrane region" description="Helical" evidence="2">
    <location>
        <begin position="114"/>
        <end position="136"/>
    </location>
</feature>
<gene>
    <name evidence="3" type="ORF">GUJ93_ZPchr0005g15764</name>
</gene>
<proteinExistence type="predicted"/>
<keyword evidence="4" id="KW-1185">Reference proteome</keyword>
<keyword evidence="2" id="KW-1133">Transmembrane helix</keyword>
<dbReference type="Proteomes" id="UP000729402">
    <property type="component" value="Unassembled WGS sequence"/>
</dbReference>
<keyword evidence="2" id="KW-0472">Membrane</keyword>
<organism evidence="3 4">
    <name type="scientific">Zizania palustris</name>
    <name type="common">Northern wild rice</name>
    <dbReference type="NCBI Taxonomy" id="103762"/>
    <lineage>
        <taxon>Eukaryota</taxon>
        <taxon>Viridiplantae</taxon>
        <taxon>Streptophyta</taxon>
        <taxon>Embryophyta</taxon>
        <taxon>Tracheophyta</taxon>
        <taxon>Spermatophyta</taxon>
        <taxon>Magnoliopsida</taxon>
        <taxon>Liliopsida</taxon>
        <taxon>Poales</taxon>
        <taxon>Poaceae</taxon>
        <taxon>BOP clade</taxon>
        <taxon>Oryzoideae</taxon>
        <taxon>Oryzeae</taxon>
        <taxon>Zizaniinae</taxon>
        <taxon>Zizania</taxon>
    </lineage>
</organism>
<dbReference type="AlphaFoldDB" id="A0A8J5SKA9"/>
<keyword evidence="2" id="KW-0812">Transmembrane</keyword>
<sequence>MLCLFLSSIKSKEIAHKLMGLAGPTSCLLGLMSSWLALVPAPAPAPARPPPRRPFHFKATSRAPSISSGGVSRGCNTTVRSLPQPHRRRSFMEAQSQPPPVAAVAVRRDATTGLAFLLFVLSVVMISFLSLAMISFPTWRALQQLDIAVHKLSKVVAEEVPGTLSSLKLSILEINDLTSQLKNFRQKLSINRFGKKNRGPKQSKSNLNGEGKETKSSDTL</sequence>
<evidence type="ECO:0000313" key="3">
    <source>
        <dbReference type="EMBL" id="KAG8067094.1"/>
    </source>
</evidence>
<evidence type="ECO:0000313" key="4">
    <source>
        <dbReference type="Proteomes" id="UP000729402"/>
    </source>
</evidence>
<dbReference type="PANTHER" id="PTHR33825">
    <property type="entry name" value="CHITINASE-LIKE PROTEIN"/>
    <property type="match status" value="1"/>
</dbReference>
<evidence type="ECO:0000256" key="2">
    <source>
        <dbReference type="SAM" id="Phobius"/>
    </source>
</evidence>
<dbReference type="PANTHER" id="PTHR33825:SF4">
    <property type="entry name" value="OS05G0137600 PROTEIN"/>
    <property type="match status" value="1"/>
</dbReference>
<dbReference type="OrthoDB" id="682251at2759"/>
<reference evidence="3" key="2">
    <citation type="submission" date="2021-02" db="EMBL/GenBank/DDBJ databases">
        <authorList>
            <person name="Kimball J.A."/>
            <person name="Haas M.W."/>
            <person name="Macchietto M."/>
            <person name="Kono T."/>
            <person name="Duquette J."/>
            <person name="Shao M."/>
        </authorList>
    </citation>
    <scope>NUCLEOTIDE SEQUENCE</scope>
    <source>
        <tissue evidence="3">Fresh leaf tissue</tissue>
    </source>
</reference>
<comment type="caution">
    <text evidence="3">The sequence shown here is derived from an EMBL/GenBank/DDBJ whole genome shotgun (WGS) entry which is preliminary data.</text>
</comment>